<dbReference type="AlphaFoldDB" id="A0A1I7WIA7"/>
<proteinExistence type="predicted"/>
<organism evidence="1 2">
    <name type="scientific">Heterorhabditis bacteriophora</name>
    <name type="common">Entomopathogenic nematode worm</name>
    <dbReference type="NCBI Taxonomy" id="37862"/>
    <lineage>
        <taxon>Eukaryota</taxon>
        <taxon>Metazoa</taxon>
        <taxon>Ecdysozoa</taxon>
        <taxon>Nematoda</taxon>
        <taxon>Chromadorea</taxon>
        <taxon>Rhabditida</taxon>
        <taxon>Rhabditina</taxon>
        <taxon>Rhabditomorpha</taxon>
        <taxon>Strongyloidea</taxon>
        <taxon>Heterorhabditidae</taxon>
        <taxon>Heterorhabditis</taxon>
    </lineage>
</organism>
<name>A0A1I7WIA7_HETBA</name>
<protein>
    <submittedName>
        <fullName evidence="2">HTH_Tnp_Tc3_1 domain-containing protein</fullName>
    </submittedName>
</protein>
<accession>A0A1I7WIA7</accession>
<dbReference type="WBParaSite" id="Hba_04741">
    <property type="protein sequence ID" value="Hba_04741"/>
    <property type="gene ID" value="Hba_04741"/>
</dbReference>
<reference evidence="2" key="1">
    <citation type="submission" date="2016-11" db="UniProtKB">
        <authorList>
            <consortium name="WormBaseParasite"/>
        </authorList>
    </citation>
    <scope>IDENTIFICATION</scope>
</reference>
<keyword evidence="1" id="KW-1185">Reference proteome</keyword>
<evidence type="ECO:0000313" key="2">
    <source>
        <dbReference type="WBParaSite" id="Hba_04741"/>
    </source>
</evidence>
<sequence length="68" mass="8235">MRKLTSNLNISPTLMRRVVKRELGFHPYEIRRMHMFTEKMKVNRYDKARKLLSIVQKDRKSLFSICHG</sequence>
<dbReference type="Proteomes" id="UP000095283">
    <property type="component" value="Unplaced"/>
</dbReference>
<evidence type="ECO:0000313" key="1">
    <source>
        <dbReference type="Proteomes" id="UP000095283"/>
    </source>
</evidence>